<dbReference type="Proteomes" id="UP000198814">
    <property type="component" value="Unassembled WGS sequence"/>
</dbReference>
<reference evidence="2" key="1">
    <citation type="submission" date="2016-10" db="EMBL/GenBank/DDBJ databases">
        <authorList>
            <person name="Varghese N."/>
            <person name="Submissions S."/>
        </authorList>
    </citation>
    <scope>NUCLEOTIDE SEQUENCE [LARGE SCALE GENOMIC DNA]</scope>
    <source>
        <strain evidence="2">Nm76</strain>
    </source>
</reference>
<dbReference type="AlphaFoldDB" id="A0A1H8UQQ7"/>
<proteinExistence type="predicted"/>
<evidence type="ECO:0000313" key="2">
    <source>
        <dbReference type="Proteomes" id="UP000198814"/>
    </source>
</evidence>
<organism evidence="1 2">
    <name type="scientific">Nitrosomonas oligotropha</name>
    <dbReference type="NCBI Taxonomy" id="42354"/>
    <lineage>
        <taxon>Bacteria</taxon>
        <taxon>Pseudomonadati</taxon>
        <taxon>Pseudomonadota</taxon>
        <taxon>Betaproteobacteria</taxon>
        <taxon>Nitrosomonadales</taxon>
        <taxon>Nitrosomonadaceae</taxon>
        <taxon>Nitrosomonas</taxon>
    </lineage>
</organism>
<sequence length="219" mass="24701">MVSLFEHQDSQEFFERAYSLLMAEADRGCVLLGVSMLDEELTTMFKSRLLKDTSKSLKKEIFDGKGAFGTLSAKLDIAYVCQILPEDLVNCMHCLRKLRNNLAHQASPFTIQENSETIFNILNKISSGNLFVGIANMSGELVVQAFLQKIMDTSHPLDEGKKLFESQEEAISYLEQNDELKTTLVEKKIKTMFVIGIACLGALIIFHREKHLSMIENKA</sequence>
<dbReference type="InterPro" id="IPR007761">
    <property type="entry name" value="MtlR-like"/>
</dbReference>
<dbReference type="InterPro" id="IPR038026">
    <property type="entry name" value="MtlR-like_sf"/>
</dbReference>
<gene>
    <name evidence="1" type="ORF">SAMN05216333_1394</name>
</gene>
<dbReference type="STRING" id="42354.SAMN05216333_1394"/>
<dbReference type="EMBL" id="FODO01000039">
    <property type="protein sequence ID" value="SEP05343.1"/>
    <property type="molecule type" value="Genomic_DNA"/>
</dbReference>
<protein>
    <submittedName>
        <fullName evidence="1">Uncharacterized protein</fullName>
    </submittedName>
</protein>
<evidence type="ECO:0000313" key="1">
    <source>
        <dbReference type="EMBL" id="SEP05343.1"/>
    </source>
</evidence>
<dbReference type="PANTHER" id="PTHR37941">
    <property type="entry name" value="FUMARASE E-RELATED"/>
    <property type="match status" value="1"/>
</dbReference>
<keyword evidence="2" id="KW-1185">Reference proteome</keyword>
<accession>A0A1H8UQQ7</accession>
<dbReference type="PANTHER" id="PTHR37941:SF1">
    <property type="entry name" value="FUMARASE E-RELATED"/>
    <property type="match status" value="1"/>
</dbReference>
<dbReference type="GO" id="GO:0045892">
    <property type="term" value="P:negative regulation of DNA-templated transcription"/>
    <property type="evidence" value="ECO:0007669"/>
    <property type="project" value="TreeGrafter"/>
</dbReference>
<dbReference type="SUPFAM" id="SSF158668">
    <property type="entry name" value="MtlR-like"/>
    <property type="match status" value="1"/>
</dbReference>
<name>A0A1H8UQQ7_9PROT</name>
<dbReference type="Gene3D" id="1.20.120.330">
    <property type="entry name" value="Nucleotidyltransferases domain 2"/>
    <property type="match status" value="1"/>
</dbReference>